<evidence type="ECO:0000313" key="2">
    <source>
        <dbReference type="Proteomes" id="UP000178812"/>
    </source>
</evidence>
<dbReference type="Proteomes" id="UP000178812">
    <property type="component" value="Unassembled WGS sequence"/>
</dbReference>
<reference evidence="1 2" key="1">
    <citation type="journal article" date="2016" name="Nat. Commun.">
        <title>Thousands of microbial genomes shed light on interconnected biogeochemical processes in an aquifer system.</title>
        <authorList>
            <person name="Anantharaman K."/>
            <person name="Brown C.T."/>
            <person name="Hug L.A."/>
            <person name="Sharon I."/>
            <person name="Castelle C.J."/>
            <person name="Probst A.J."/>
            <person name="Thomas B.C."/>
            <person name="Singh A."/>
            <person name="Wilkins M.J."/>
            <person name="Karaoz U."/>
            <person name="Brodie E.L."/>
            <person name="Williams K.H."/>
            <person name="Hubbard S.S."/>
            <person name="Banfield J.F."/>
        </authorList>
    </citation>
    <scope>NUCLEOTIDE SEQUENCE [LARGE SCALE GENOMIC DNA]</scope>
</reference>
<evidence type="ECO:0008006" key="3">
    <source>
        <dbReference type="Google" id="ProtNLM"/>
    </source>
</evidence>
<sequence length="152" mass="16930">MFELLVAIGVIALILSSLVSLATLSVRNAGFARNESEAARLGQDASEWLRGERNKDWDDFIAMATTGSVATTSQIARLCVKGVSWPQTHLGDCFASDTISNLFLRTIDFELQDTNGDTYYDLANAVITVHWTDGQGYHEIKNSTYYTDWRIQ</sequence>
<accession>A0A1F7WR05</accession>
<dbReference type="EMBL" id="MGFM01000043">
    <property type="protein sequence ID" value="OGM05201.1"/>
    <property type="molecule type" value="Genomic_DNA"/>
</dbReference>
<dbReference type="AlphaFoldDB" id="A0A1F7WR05"/>
<evidence type="ECO:0000313" key="1">
    <source>
        <dbReference type="EMBL" id="OGM05201.1"/>
    </source>
</evidence>
<gene>
    <name evidence="1" type="ORF">A2125_01715</name>
</gene>
<organism evidence="1 2">
    <name type="scientific">Candidatus Woesebacteria bacterium GWB1_43_5</name>
    <dbReference type="NCBI Taxonomy" id="1802474"/>
    <lineage>
        <taxon>Bacteria</taxon>
        <taxon>Candidatus Woeseibacteriota</taxon>
    </lineage>
</organism>
<name>A0A1F7WR05_9BACT</name>
<proteinExistence type="predicted"/>
<protein>
    <recommendedName>
        <fullName evidence="3">Type 4 fimbrial biogenesis protein PilX N-terminal domain-containing protein</fullName>
    </recommendedName>
</protein>
<comment type="caution">
    <text evidence="1">The sequence shown here is derived from an EMBL/GenBank/DDBJ whole genome shotgun (WGS) entry which is preliminary data.</text>
</comment>